<dbReference type="PANTHER" id="PTHR10073">
    <property type="entry name" value="DNA MISMATCH REPAIR PROTEIN MLH, PMS, MUTL"/>
    <property type="match status" value="1"/>
</dbReference>
<dbReference type="OMA" id="THECVED"/>
<dbReference type="GeneID" id="28899137"/>
<sequence length="992" mass="110457">MPIHALSTDAISTISSSQVLTDSSSVVKELLENSIDALATSIAVEISADTVSTIQVNDNGQGISLEDRHHLCKRYHTSKIRDLADLKHVGCRSLGFRGEALASAAEMSATLHITTRTSRDVVATKTSFKRDGQVESMVPISHPGGTTVRIGGLFKHLPVRRQAALKCASKTLTKITRLMQAYALATPSVKLSLKVLQAKNAKADWSYVPQSDKTTAEDSVLRIFGKDLAHQCQYVARSWAVIRNGYSERLSSSHSEEQPQYDCFKIAAIFPKRGADFRDINDKGQFVSVDSRPMSCARGPMKQILSLYKQYLHMELSDKSKAKNPFLYLRIFCPEGIYDPNVEPAKDDILFENPSLLLSAVEELFRAAYETPQNAPMNDQSSIALKDGGKEASLNLPAPNTKVDNSNNPDNSDVPASLLFGPFNDNAEADQSKASIFQSGSSYEPVRFGSQPIQQEGISLDGVLEKEHHSAWHFNMYGGDEDEEDSEAHVSAVESGTLSCEVDHVESDYASKNINLSNPWIIAKMNAPKRHQPITLGTQSWPNNEDDSRPISPEKSQSLTPHRASMPSSPKAACLATPTEHRTVLPTPRYTKQRSCSHEDTLFDTPISAAARRERRRARELYGRGALDTQIQRIRNGQRQYTEQGSTCSPAYVSESEPLSPEILPQSSPNPPIGFVSAGSLRRDAQLLPNTCEEVPDDPRQASFQTRLRKPFVSPLKSKQKAPHEILRIPQDIGQPFFELPKSTNSSQRRKHIDEYCLPREDLSSVQEFSESPIAADIEESLDYERRKQLLIQQRKPLLRPDNPSESRDKGNAVLQAPLSQESSPHMNRYHAAVAKLSGERTASVDIVSKGFAIDDPRAYLIRLRKKGDQSEASIRRSGRRLKTTMLPFERISSFSKTNGLCLNISTETGTLARMLEWDEHTWGFAESKEKELGLSVPLDETPTLNERLDHLMQKWYRHKTGKDTNVKLNVAPALKKHLQLHMFAPEDGFIA</sequence>
<gene>
    <name evidence="5" type="ORF">L228DRAFT_257587</name>
</gene>
<dbReference type="GO" id="GO:0140664">
    <property type="term" value="F:ATP-dependent DNA damage sensor activity"/>
    <property type="evidence" value="ECO:0007669"/>
    <property type="project" value="InterPro"/>
</dbReference>
<dbReference type="OrthoDB" id="10263226at2759"/>
<dbReference type="InterPro" id="IPR036890">
    <property type="entry name" value="HATPase_C_sf"/>
</dbReference>
<evidence type="ECO:0000256" key="2">
    <source>
        <dbReference type="ARBA" id="ARBA00022763"/>
    </source>
</evidence>
<dbReference type="GO" id="GO:0030983">
    <property type="term" value="F:mismatched DNA binding"/>
    <property type="evidence" value="ECO:0007669"/>
    <property type="project" value="InterPro"/>
</dbReference>
<organism evidence="5 6">
    <name type="scientific">Xylona heveae (strain CBS 132557 / TC161)</name>
    <dbReference type="NCBI Taxonomy" id="1328760"/>
    <lineage>
        <taxon>Eukaryota</taxon>
        <taxon>Fungi</taxon>
        <taxon>Dikarya</taxon>
        <taxon>Ascomycota</taxon>
        <taxon>Pezizomycotina</taxon>
        <taxon>Xylonomycetes</taxon>
        <taxon>Xylonales</taxon>
        <taxon>Xylonaceae</taxon>
        <taxon>Xylona</taxon>
    </lineage>
</organism>
<evidence type="ECO:0000256" key="3">
    <source>
        <dbReference type="SAM" id="MobiDB-lite"/>
    </source>
</evidence>
<reference evidence="5 6" key="1">
    <citation type="journal article" date="2016" name="Fungal Biol.">
        <title>The genome of Xylona heveae provides a window into fungal endophytism.</title>
        <authorList>
            <person name="Gazis R."/>
            <person name="Kuo A."/>
            <person name="Riley R."/>
            <person name="LaButti K."/>
            <person name="Lipzen A."/>
            <person name="Lin J."/>
            <person name="Amirebrahimi M."/>
            <person name="Hesse C.N."/>
            <person name="Spatafora J.W."/>
            <person name="Henrissat B."/>
            <person name="Hainaut M."/>
            <person name="Grigoriev I.V."/>
            <person name="Hibbett D.S."/>
        </authorList>
    </citation>
    <scope>NUCLEOTIDE SEQUENCE [LARGE SCALE GENOMIC DNA]</scope>
    <source>
        <strain evidence="5 6">TC161</strain>
    </source>
</reference>
<accession>A0A165JDL7</accession>
<dbReference type="InterPro" id="IPR014762">
    <property type="entry name" value="DNA_mismatch_repair_CS"/>
</dbReference>
<dbReference type="PROSITE" id="PS00058">
    <property type="entry name" value="DNA_MISMATCH_REPAIR_1"/>
    <property type="match status" value="1"/>
</dbReference>
<feature type="compositionally biased region" description="Polar residues" evidence="3">
    <location>
        <begin position="638"/>
        <end position="649"/>
    </location>
</feature>
<dbReference type="NCBIfam" id="TIGR00585">
    <property type="entry name" value="mutl"/>
    <property type="match status" value="1"/>
</dbReference>
<dbReference type="InterPro" id="IPR013507">
    <property type="entry name" value="DNA_mismatch_S5_2-like"/>
</dbReference>
<dbReference type="FunFam" id="3.30.565.10:FF:000017">
    <property type="entry name" value="PMS1 homolog 1, mismatch repair system component"/>
    <property type="match status" value="1"/>
</dbReference>
<dbReference type="GO" id="GO:0006298">
    <property type="term" value="P:mismatch repair"/>
    <property type="evidence" value="ECO:0007669"/>
    <property type="project" value="InterPro"/>
</dbReference>
<dbReference type="CDD" id="cd16926">
    <property type="entry name" value="HATPase_MutL-MLH-PMS-like"/>
    <property type="match status" value="1"/>
</dbReference>
<dbReference type="InParanoid" id="A0A165JDL7"/>
<feature type="domain" description="DNA mismatch repair protein S5" evidence="4">
    <location>
        <begin position="220"/>
        <end position="370"/>
    </location>
</feature>
<dbReference type="InterPro" id="IPR038973">
    <property type="entry name" value="MutL/Mlh/Pms-like"/>
</dbReference>
<evidence type="ECO:0000313" key="6">
    <source>
        <dbReference type="Proteomes" id="UP000076632"/>
    </source>
</evidence>
<dbReference type="GO" id="GO:0016887">
    <property type="term" value="F:ATP hydrolysis activity"/>
    <property type="evidence" value="ECO:0007669"/>
    <property type="project" value="InterPro"/>
</dbReference>
<dbReference type="SUPFAM" id="SSF54211">
    <property type="entry name" value="Ribosomal protein S5 domain 2-like"/>
    <property type="match status" value="1"/>
</dbReference>
<keyword evidence="2" id="KW-0227">DNA damage</keyword>
<feature type="region of interest" description="Disordered" evidence="3">
    <location>
        <begin position="533"/>
        <end position="597"/>
    </location>
</feature>
<dbReference type="InterPro" id="IPR014721">
    <property type="entry name" value="Ribsml_uS5_D2-typ_fold_subgr"/>
</dbReference>
<dbReference type="GO" id="GO:0005524">
    <property type="term" value="F:ATP binding"/>
    <property type="evidence" value="ECO:0007669"/>
    <property type="project" value="InterPro"/>
</dbReference>
<feature type="compositionally biased region" description="Low complexity" evidence="3">
    <location>
        <begin position="403"/>
        <end position="415"/>
    </location>
</feature>
<feature type="region of interest" description="Disordered" evidence="3">
    <location>
        <begin position="638"/>
        <end position="671"/>
    </location>
</feature>
<dbReference type="SMART" id="SM01340">
    <property type="entry name" value="DNA_mis_repair"/>
    <property type="match status" value="1"/>
</dbReference>
<feature type="region of interest" description="Disordered" evidence="3">
    <location>
        <begin position="390"/>
        <end position="416"/>
    </location>
</feature>
<keyword evidence="6" id="KW-1185">Reference proteome</keyword>
<dbReference type="GO" id="GO:0032389">
    <property type="term" value="C:MutLalpha complex"/>
    <property type="evidence" value="ECO:0007669"/>
    <property type="project" value="TreeGrafter"/>
</dbReference>
<dbReference type="Pfam" id="PF01119">
    <property type="entry name" value="DNA_mis_repair"/>
    <property type="match status" value="1"/>
</dbReference>
<dbReference type="AlphaFoldDB" id="A0A165JDL7"/>
<dbReference type="STRING" id="1328760.A0A165JDL7"/>
<protein>
    <recommendedName>
        <fullName evidence="4">DNA mismatch repair protein S5 domain-containing protein</fullName>
    </recommendedName>
</protein>
<dbReference type="SUPFAM" id="SSF55874">
    <property type="entry name" value="ATPase domain of HSP90 chaperone/DNA topoisomerase II/histidine kinase"/>
    <property type="match status" value="1"/>
</dbReference>
<name>A0A165JDL7_XYLHT</name>
<evidence type="ECO:0000313" key="5">
    <source>
        <dbReference type="EMBL" id="KZF26099.1"/>
    </source>
</evidence>
<dbReference type="Proteomes" id="UP000076632">
    <property type="component" value="Unassembled WGS sequence"/>
</dbReference>
<dbReference type="InterPro" id="IPR002099">
    <property type="entry name" value="MutL/Mlh/PMS"/>
</dbReference>
<dbReference type="EMBL" id="KV407454">
    <property type="protein sequence ID" value="KZF26099.1"/>
    <property type="molecule type" value="Genomic_DNA"/>
</dbReference>
<evidence type="ECO:0000259" key="4">
    <source>
        <dbReference type="SMART" id="SM01340"/>
    </source>
</evidence>
<dbReference type="FunCoup" id="A0A165JDL7">
    <property type="interactions" value="62"/>
</dbReference>
<dbReference type="Gene3D" id="3.30.230.10">
    <property type="match status" value="1"/>
</dbReference>
<dbReference type="InterPro" id="IPR020568">
    <property type="entry name" value="Ribosomal_Su5_D2-typ_SF"/>
</dbReference>
<dbReference type="GO" id="GO:0061982">
    <property type="term" value="P:meiosis I cell cycle process"/>
    <property type="evidence" value="ECO:0007669"/>
    <property type="project" value="UniProtKB-ARBA"/>
</dbReference>
<dbReference type="RefSeq" id="XP_018191654.1">
    <property type="nucleotide sequence ID" value="XM_018334000.1"/>
</dbReference>
<dbReference type="PANTHER" id="PTHR10073:SF41">
    <property type="entry name" value="MISMATCH REPAIR PROTEIN, PUTATIVE (AFU_ORTHOLOGUE AFUA_8G05820)-RELATED"/>
    <property type="match status" value="1"/>
</dbReference>
<dbReference type="Gene3D" id="3.30.565.10">
    <property type="entry name" value="Histidine kinase-like ATPase, C-terminal domain"/>
    <property type="match status" value="1"/>
</dbReference>
<proteinExistence type="inferred from homology"/>
<dbReference type="Pfam" id="PF13589">
    <property type="entry name" value="HATPase_c_3"/>
    <property type="match status" value="1"/>
</dbReference>
<evidence type="ECO:0000256" key="1">
    <source>
        <dbReference type="ARBA" id="ARBA00006082"/>
    </source>
</evidence>
<comment type="similarity">
    <text evidence="1">Belongs to the DNA mismatch repair MutL/HexB family.</text>
</comment>